<dbReference type="AlphaFoldDB" id="A0A2V5HJD3"/>
<evidence type="ECO:0000313" key="1">
    <source>
        <dbReference type="EMBL" id="PYI23821.1"/>
    </source>
</evidence>
<reference evidence="1 2" key="1">
    <citation type="submission" date="2018-02" db="EMBL/GenBank/DDBJ databases">
        <title>The genomes of Aspergillus section Nigri reveals drivers in fungal speciation.</title>
        <authorList>
            <consortium name="DOE Joint Genome Institute"/>
            <person name="Vesth T.C."/>
            <person name="Nybo J."/>
            <person name="Theobald S."/>
            <person name="Brandl J."/>
            <person name="Frisvad J.C."/>
            <person name="Nielsen K.F."/>
            <person name="Lyhne E.K."/>
            <person name="Kogle M.E."/>
            <person name="Kuo A."/>
            <person name="Riley R."/>
            <person name="Clum A."/>
            <person name="Nolan M."/>
            <person name="Lipzen A."/>
            <person name="Salamov A."/>
            <person name="Henrissat B."/>
            <person name="Wiebenga A."/>
            <person name="De vries R.P."/>
            <person name="Grigoriev I.V."/>
            <person name="Mortensen U.H."/>
            <person name="Andersen M.R."/>
            <person name="Baker S.E."/>
        </authorList>
    </citation>
    <scope>NUCLEOTIDE SEQUENCE [LARGE SCALE GENOMIC DNA]</scope>
    <source>
        <strain evidence="1 2">CBS 115571</strain>
    </source>
</reference>
<accession>A0A2V5HJD3</accession>
<proteinExistence type="predicted"/>
<organism evidence="1 2">
    <name type="scientific">Aspergillus violaceofuscus (strain CBS 115571)</name>
    <dbReference type="NCBI Taxonomy" id="1450538"/>
    <lineage>
        <taxon>Eukaryota</taxon>
        <taxon>Fungi</taxon>
        <taxon>Dikarya</taxon>
        <taxon>Ascomycota</taxon>
        <taxon>Pezizomycotina</taxon>
        <taxon>Eurotiomycetes</taxon>
        <taxon>Eurotiomycetidae</taxon>
        <taxon>Eurotiales</taxon>
        <taxon>Aspergillaceae</taxon>
        <taxon>Aspergillus</taxon>
    </lineage>
</organism>
<dbReference type="EMBL" id="KZ825104">
    <property type="protein sequence ID" value="PYI23821.1"/>
    <property type="molecule type" value="Genomic_DNA"/>
</dbReference>
<sequence>MPHHEYLHELDFHGMLLAQISYYIPFIEGYELSFLQNCYDTLVEKWPILQGSVDIRRREINDQMSFTIAGFQPINIEQRDLGIYDHVGSICFTPFLFRLLCRSIAKKVDLGKLRPRVFVISVTRMEGWSVIGFHIDHSLCDGGGRTPGPLRKRPRSVQLGQCRGGPTSLKGPMVDEDCRAFTIGDAVRGSITAGWSLIKETLRYFFEERIDGRVHVPEQLVRKWRDDCSAQGIRVTTHDTLTAWIARLVLLTSPGPKGRPFNIVIPIRVSALLDESAHQNVLENSFLISSLTLSPDDETLSIARISKQIRTMIDASKQIDNLQSALGRQARNRWSLTYPLTKEVGSPDPWLSLTSWEAIAPDEVATAAFTAPGKTRFISCEELKVFPMFDLTIPNLKNALCSFKCPCGGYWLHGPLLTKAWDAAHADVAAEISGISDVDAGSGLVDTKC</sequence>
<dbReference type="Proteomes" id="UP000249829">
    <property type="component" value="Unassembled WGS sequence"/>
</dbReference>
<dbReference type="Gene3D" id="3.30.559.10">
    <property type="entry name" value="Chloramphenicol acetyltransferase-like domain"/>
    <property type="match status" value="1"/>
</dbReference>
<keyword evidence="2" id="KW-1185">Reference proteome</keyword>
<gene>
    <name evidence="1" type="ORF">BO99DRAFT_460085</name>
</gene>
<evidence type="ECO:0000313" key="2">
    <source>
        <dbReference type="Proteomes" id="UP000249829"/>
    </source>
</evidence>
<name>A0A2V5HJD3_ASPV1</name>
<dbReference type="InterPro" id="IPR023213">
    <property type="entry name" value="CAT-like_dom_sf"/>
</dbReference>
<protein>
    <submittedName>
        <fullName evidence="1">Uncharacterized protein</fullName>
    </submittedName>
</protein>